<sequence>MTSVTKMKKLYLARHAKSSWDYSELTDFERPLNKRGKKDAPLMGKVFNEIRIIPDLIISSPAVRAFTTACTIAELINYPVEKIQTSEIIYEVGTKEFFEFIKSTNDNVNSLMVFGHNPSLTLLSNYLSDKYIDNIPTCGMTEIEFSVDQWKKIKPASGILKSIEFPKKYKNKK</sequence>
<reference evidence="1" key="1">
    <citation type="journal article" date="2015" name="Proc. Natl. Acad. Sci. U.S.A.">
        <title>Networks of energetic and metabolic interactions define dynamics in microbial communities.</title>
        <authorList>
            <person name="Embree M."/>
            <person name="Liu J.K."/>
            <person name="Al-Bassam M.M."/>
            <person name="Zengler K."/>
        </authorList>
    </citation>
    <scope>NUCLEOTIDE SEQUENCE</scope>
</reference>
<dbReference type="Pfam" id="PF00300">
    <property type="entry name" value="His_Phos_1"/>
    <property type="match status" value="1"/>
</dbReference>
<dbReference type="PANTHER" id="PTHR47623:SF1">
    <property type="entry name" value="OS09G0287300 PROTEIN"/>
    <property type="match status" value="1"/>
</dbReference>
<dbReference type="EMBL" id="LNQE01000531">
    <property type="protein sequence ID" value="KUG26121.1"/>
    <property type="molecule type" value="Genomic_DNA"/>
</dbReference>
<evidence type="ECO:0000313" key="1">
    <source>
        <dbReference type="EMBL" id="KUG26121.1"/>
    </source>
</evidence>
<dbReference type="InterPro" id="IPR029033">
    <property type="entry name" value="His_PPase_superfam"/>
</dbReference>
<accession>A0A0W8FZA5</accession>
<proteinExistence type="predicted"/>
<dbReference type="PANTHER" id="PTHR47623">
    <property type="entry name" value="OS09G0287300 PROTEIN"/>
    <property type="match status" value="1"/>
</dbReference>
<gene>
    <name evidence="1" type="ORF">ASZ90_004045</name>
</gene>
<dbReference type="Gene3D" id="3.40.50.1240">
    <property type="entry name" value="Phosphoglycerate mutase-like"/>
    <property type="match status" value="1"/>
</dbReference>
<organism evidence="1">
    <name type="scientific">hydrocarbon metagenome</name>
    <dbReference type="NCBI Taxonomy" id="938273"/>
    <lineage>
        <taxon>unclassified sequences</taxon>
        <taxon>metagenomes</taxon>
        <taxon>ecological metagenomes</taxon>
    </lineage>
</organism>
<dbReference type="InterPro" id="IPR013078">
    <property type="entry name" value="His_Pase_superF_clade-1"/>
</dbReference>
<name>A0A0W8FZA5_9ZZZZ</name>
<dbReference type="CDD" id="cd07067">
    <property type="entry name" value="HP_PGM_like"/>
    <property type="match status" value="1"/>
</dbReference>
<dbReference type="AlphaFoldDB" id="A0A0W8FZA5"/>
<protein>
    <submittedName>
        <fullName evidence="1">Phosphohistidine phosphatase sixa</fullName>
    </submittedName>
</protein>
<comment type="caution">
    <text evidence="1">The sequence shown here is derived from an EMBL/GenBank/DDBJ whole genome shotgun (WGS) entry which is preliminary data.</text>
</comment>
<dbReference type="SUPFAM" id="SSF53254">
    <property type="entry name" value="Phosphoglycerate mutase-like"/>
    <property type="match status" value="1"/>
</dbReference>